<dbReference type="PANTHER" id="PTHR30189">
    <property type="entry name" value="LPS-ASSEMBLY PROTEIN"/>
    <property type="match status" value="1"/>
</dbReference>
<proteinExistence type="predicted"/>
<dbReference type="AlphaFoldDB" id="A0A1M4XKG8"/>
<keyword evidence="1" id="KW-0732">Signal</keyword>
<dbReference type="GO" id="GO:0009279">
    <property type="term" value="C:cell outer membrane"/>
    <property type="evidence" value="ECO:0007669"/>
    <property type="project" value="TreeGrafter"/>
</dbReference>
<dbReference type="OrthoDB" id="1629906at2"/>
<feature type="signal peptide" evidence="1">
    <location>
        <begin position="1"/>
        <end position="27"/>
    </location>
</feature>
<dbReference type="GO" id="GO:1990351">
    <property type="term" value="C:transporter complex"/>
    <property type="evidence" value="ECO:0007669"/>
    <property type="project" value="TreeGrafter"/>
</dbReference>
<accession>A0A1M4XKG8</accession>
<dbReference type="STRING" id="1123243.SAMN02745190_01510"/>
<dbReference type="InterPro" id="IPR050218">
    <property type="entry name" value="LptD"/>
</dbReference>
<protein>
    <submittedName>
        <fullName evidence="2">LPS-assembly protein</fullName>
    </submittedName>
</protein>
<evidence type="ECO:0000313" key="2">
    <source>
        <dbReference type="EMBL" id="SHE93692.1"/>
    </source>
</evidence>
<evidence type="ECO:0000256" key="1">
    <source>
        <dbReference type="SAM" id="SignalP"/>
    </source>
</evidence>
<organism evidence="2 3">
    <name type="scientific">Schwartzia succinivorans DSM 10502</name>
    <dbReference type="NCBI Taxonomy" id="1123243"/>
    <lineage>
        <taxon>Bacteria</taxon>
        <taxon>Bacillati</taxon>
        <taxon>Bacillota</taxon>
        <taxon>Negativicutes</taxon>
        <taxon>Selenomonadales</taxon>
        <taxon>Selenomonadaceae</taxon>
        <taxon>Schwartzia</taxon>
    </lineage>
</organism>
<dbReference type="Proteomes" id="UP000184404">
    <property type="component" value="Unassembled WGS sequence"/>
</dbReference>
<sequence length="522" mass="59608">MNRKKVLAACAGLSTAMLLIPQGTALAAYSSTGDSGVSIVDYIENRRRGERENRLSEAQKELQKDAAEMVSELRGPIDPTKPLPVAVEGDDMLYDERTGDVYAKGNVRITEIDARRFTSDEMTGNLKEQEVNVPGKGHMLQVPNAVGKKNGGKLSQPADLEGYRIVYNYGTQKGSMEEAKGKIGKYYVYGKRIEFYPERVLVYDGYATRCGAKNPDYRLTGSLIEVYPQKEMIIHNMSLKVKNSTIYSEKEHHVDISPEAQRDTTYPRVGYSNSDGFWMSYRLQYDLASRLDAFADLAYYTKHGMRNVYGIEWRNAGSYASVQYGRYVDGDDNWIKKKPTFLYSYSHRIGDLPLRYGLSFEMGRWENKGITSTHTKYGLSLAPDTIYLGSKKVRLNLGVGYSITRESYDKSRVDGFSYNGVVVDEFSDNFALYAGYYYSRSNKENALFNYGLSDYSRKGVAGMSVGITPRDRIVFGTEFNMATHSLKDVDYYWFHDMHCVQMILRYREKRDQWHVTFQFTPW</sequence>
<name>A0A1M4XKG8_9FIRM</name>
<dbReference type="EMBL" id="FQUG01000005">
    <property type="protein sequence ID" value="SHE93692.1"/>
    <property type="molecule type" value="Genomic_DNA"/>
</dbReference>
<dbReference type="PANTHER" id="PTHR30189:SF1">
    <property type="entry name" value="LPS-ASSEMBLY PROTEIN LPTD"/>
    <property type="match status" value="1"/>
</dbReference>
<gene>
    <name evidence="2" type="ORF">SAMN02745190_01510</name>
</gene>
<dbReference type="RefSeq" id="WP_072935608.1">
    <property type="nucleotide sequence ID" value="NZ_FQUG01000005.1"/>
</dbReference>
<keyword evidence="3" id="KW-1185">Reference proteome</keyword>
<dbReference type="Gene3D" id="2.60.450.10">
    <property type="entry name" value="Lipopolysaccharide (LPS) transport protein A like domain"/>
    <property type="match status" value="1"/>
</dbReference>
<feature type="chain" id="PRO_5012680067" evidence="1">
    <location>
        <begin position="28"/>
        <end position="522"/>
    </location>
</feature>
<reference evidence="2 3" key="1">
    <citation type="submission" date="2016-11" db="EMBL/GenBank/DDBJ databases">
        <authorList>
            <person name="Jaros S."/>
            <person name="Januszkiewicz K."/>
            <person name="Wedrychowicz H."/>
        </authorList>
    </citation>
    <scope>NUCLEOTIDE SEQUENCE [LARGE SCALE GENOMIC DNA]</scope>
    <source>
        <strain evidence="2 3">DSM 10502</strain>
    </source>
</reference>
<evidence type="ECO:0000313" key="3">
    <source>
        <dbReference type="Proteomes" id="UP000184404"/>
    </source>
</evidence>